<evidence type="ECO:0000313" key="3">
    <source>
        <dbReference type="Proteomes" id="UP000094291"/>
    </source>
</evidence>
<reference evidence="2 3" key="1">
    <citation type="submission" date="2016-08" db="EMBL/GenBank/DDBJ databases">
        <authorList>
            <person name="Seilhamer J.J."/>
        </authorList>
    </citation>
    <scope>NUCLEOTIDE SEQUENCE [LARGE SCALE GENOMIC DNA]</scope>
    <source>
        <strain evidence="2 3">PH27A</strain>
    </source>
</reference>
<protein>
    <recommendedName>
        <fullName evidence="4">SHOCT domain-containing protein</fullName>
    </recommendedName>
</protein>
<keyword evidence="1" id="KW-0812">Transmembrane</keyword>
<dbReference type="EMBL" id="MDTQ01000001">
    <property type="protein sequence ID" value="ODC02753.1"/>
    <property type="molecule type" value="Genomic_DNA"/>
</dbReference>
<name>A0A1E2V764_9GAMM</name>
<proteinExistence type="predicted"/>
<dbReference type="RefSeq" id="WP_068997148.1">
    <property type="nucleotide sequence ID" value="NZ_MDTQ01000001.1"/>
</dbReference>
<feature type="transmembrane region" description="Helical" evidence="1">
    <location>
        <begin position="40"/>
        <end position="59"/>
    </location>
</feature>
<comment type="caution">
    <text evidence="2">The sequence shown here is derived from an EMBL/GenBank/DDBJ whole genome shotgun (WGS) entry which is preliminary data.</text>
</comment>
<dbReference type="AlphaFoldDB" id="A0A1E2V764"/>
<keyword evidence="1" id="KW-1133">Transmembrane helix</keyword>
<evidence type="ECO:0008006" key="4">
    <source>
        <dbReference type="Google" id="ProtNLM"/>
    </source>
</evidence>
<sequence length="105" mass="11823">MSITALLMLSPIFILLFPLPALLAYKKKHPYKEKIALTNVLGFWLFGIGWIVALAWCFIGAKGKGREDKTVSVAAEIERMYKLKKKGILTDEEFEAHKRSLLGDA</sequence>
<keyword evidence="3" id="KW-1185">Reference proteome</keyword>
<dbReference type="OrthoDB" id="7068127at2"/>
<gene>
    <name evidence="2" type="ORF">BFW38_03515</name>
</gene>
<keyword evidence="1" id="KW-0472">Membrane</keyword>
<evidence type="ECO:0000256" key="1">
    <source>
        <dbReference type="SAM" id="Phobius"/>
    </source>
</evidence>
<accession>A0A1E2V764</accession>
<evidence type="ECO:0000313" key="2">
    <source>
        <dbReference type="EMBL" id="ODC02753.1"/>
    </source>
</evidence>
<dbReference type="Pfam" id="PF14373">
    <property type="entry name" value="Imm_superinfect"/>
    <property type="match status" value="1"/>
</dbReference>
<dbReference type="Proteomes" id="UP000094291">
    <property type="component" value="Unassembled WGS sequence"/>
</dbReference>
<organism evidence="2 3">
    <name type="scientific">Terasakiispira papahanaumokuakeensis</name>
    <dbReference type="NCBI Taxonomy" id="197479"/>
    <lineage>
        <taxon>Bacteria</taxon>
        <taxon>Pseudomonadati</taxon>
        <taxon>Pseudomonadota</taxon>
        <taxon>Gammaproteobacteria</taxon>
        <taxon>Oceanospirillales</taxon>
        <taxon>Terasakiispira</taxon>
    </lineage>
</organism>
<dbReference type="InterPro" id="IPR016410">
    <property type="entry name" value="Phage_imm"/>
</dbReference>